<proteinExistence type="predicted"/>
<accession>A0A7K4HR80</accession>
<dbReference type="Proteomes" id="UP000570823">
    <property type="component" value="Unassembled WGS sequence"/>
</dbReference>
<dbReference type="RefSeq" id="WP_176789403.1">
    <property type="nucleotide sequence ID" value="NZ_JABXWR010000001.1"/>
</dbReference>
<evidence type="ECO:0000313" key="1">
    <source>
        <dbReference type="EMBL" id="NVO67794.1"/>
    </source>
</evidence>
<keyword evidence="2" id="KW-1185">Reference proteome</keyword>
<dbReference type="OrthoDB" id="18015at2157"/>
<comment type="caution">
    <text evidence="1">The sequence shown here is derived from an EMBL/GenBank/DDBJ whole genome shotgun (WGS) entry which is preliminary data.</text>
</comment>
<reference evidence="1 2" key="1">
    <citation type="submission" date="2020-06" db="EMBL/GenBank/DDBJ databases">
        <title>Methanofollis fontis sp. nov., a methanogen isolated from marine sediments near a cold seep at Four-Way Closure Ridge offshore southwestern Taiwan.</title>
        <authorList>
            <person name="Chen S.-C."/>
            <person name="Teng N.-H."/>
            <person name="Lin Y.-S."/>
            <person name="Lai M.-C."/>
            <person name="Chen H.-H."/>
            <person name="Wang C.-C."/>
        </authorList>
    </citation>
    <scope>NUCLEOTIDE SEQUENCE [LARGE SCALE GENOMIC DNA]</scope>
    <source>
        <strain evidence="1 2">DSM 2702</strain>
    </source>
</reference>
<evidence type="ECO:0000313" key="2">
    <source>
        <dbReference type="Proteomes" id="UP000570823"/>
    </source>
</evidence>
<dbReference type="InterPro" id="IPR007355">
    <property type="entry name" value="DUF424"/>
</dbReference>
<sequence>MYLKVHHTPQGEVVAVCDADLLNTTLSHGDVRIAITGAFYGTEQATEEEIRAALKNASNANLMGKKATGVAIAMGLITQKGCLSVGGVPHAIIITV</sequence>
<dbReference type="Pfam" id="PF04242">
    <property type="entry name" value="DUF424"/>
    <property type="match status" value="1"/>
</dbReference>
<dbReference type="EMBL" id="JABXWR010000001">
    <property type="protein sequence ID" value="NVO67794.1"/>
    <property type="molecule type" value="Genomic_DNA"/>
</dbReference>
<gene>
    <name evidence="1" type="ORF">HWN36_10885</name>
</gene>
<name>A0A7K4HR80_9EURY</name>
<organism evidence="1 2">
    <name type="scientific">Methanofollis tationis</name>
    <dbReference type="NCBI Taxonomy" id="81417"/>
    <lineage>
        <taxon>Archaea</taxon>
        <taxon>Methanobacteriati</taxon>
        <taxon>Methanobacteriota</taxon>
        <taxon>Stenosarchaea group</taxon>
        <taxon>Methanomicrobia</taxon>
        <taxon>Methanomicrobiales</taxon>
        <taxon>Methanomicrobiaceae</taxon>
        <taxon>Methanofollis</taxon>
    </lineage>
</organism>
<dbReference type="AlphaFoldDB" id="A0A7K4HR80"/>
<dbReference type="Gene3D" id="3.30.1860.10">
    <property type="entry name" value="uncharacterized conserved protein from methanopyrus kandleri domain like"/>
    <property type="match status" value="1"/>
</dbReference>
<protein>
    <submittedName>
        <fullName evidence="1">DUF424 family protein</fullName>
    </submittedName>
</protein>